<feature type="domain" description="PE" evidence="1">
    <location>
        <begin position="11"/>
        <end position="101"/>
    </location>
</feature>
<dbReference type="AlphaFoldDB" id="A0A0I9TVL6"/>
<comment type="caution">
    <text evidence="2">The sequence shown here is derived from an EMBL/GenBank/DDBJ whole genome shotgun (WGS) entry which is preliminary data.</text>
</comment>
<accession>A0A0I9TVL6</accession>
<sequence length="113" mass="12293">MSYTTAVPARLTVNPDQLNDAAVALTAIIIDMRNFCAAAFPEINGVKPPGMDLMSANAAWVLGMYASRFDEKFFKATKMLERWVVELKRAAAAYSSTEADNAKALQQTDATSI</sequence>
<dbReference type="InterPro" id="IPR000084">
    <property type="entry name" value="PE-PGRS_N"/>
</dbReference>
<dbReference type="PATRIC" id="fig|29311.18.peg.2761"/>
<dbReference type="RefSeq" id="WP_047313953.1">
    <property type="nucleotide sequence ID" value="NZ_LDPQ01000003.1"/>
</dbReference>
<dbReference type="SUPFAM" id="SSF140459">
    <property type="entry name" value="PE/PPE dimer-like"/>
    <property type="match status" value="1"/>
</dbReference>
<keyword evidence="3" id="KW-1185">Reference proteome</keyword>
<reference evidence="2 3" key="1">
    <citation type="submission" date="2015-05" db="EMBL/GenBank/DDBJ databases">
        <title>Genome sequence of Mycobacterium haemophilum.</title>
        <authorList>
            <person name="Greninger A.L."/>
            <person name="Cunningham G."/>
            <person name="Miller S."/>
        </authorList>
    </citation>
    <scope>NUCLEOTIDE SEQUENCE [LARGE SCALE GENOMIC DNA]</scope>
    <source>
        <strain evidence="3">UC1</strain>
    </source>
</reference>
<dbReference type="InterPro" id="IPR038332">
    <property type="entry name" value="PPE_sf"/>
</dbReference>
<dbReference type="EMBL" id="LDPR01000006">
    <property type="protein sequence ID" value="KLO37167.1"/>
    <property type="molecule type" value="Genomic_DNA"/>
</dbReference>
<evidence type="ECO:0000313" key="3">
    <source>
        <dbReference type="Proteomes" id="UP000036334"/>
    </source>
</evidence>
<gene>
    <name evidence="2" type="ORF">ABH38_09730</name>
</gene>
<evidence type="ECO:0000259" key="1">
    <source>
        <dbReference type="Pfam" id="PF00934"/>
    </source>
</evidence>
<proteinExistence type="predicted"/>
<dbReference type="Gene3D" id="1.10.287.850">
    <property type="entry name" value="HP0062-like domain"/>
    <property type="match status" value="1"/>
</dbReference>
<evidence type="ECO:0000313" key="2">
    <source>
        <dbReference type="EMBL" id="KLO37167.1"/>
    </source>
</evidence>
<name>A0A0I9TVL6_9MYCO</name>
<organism evidence="2 3">
    <name type="scientific">Mycobacterium haemophilum</name>
    <dbReference type="NCBI Taxonomy" id="29311"/>
    <lineage>
        <taxon>Bacteria</taxon>
        <taxon>Bacillati</taxon>
        <taxon>Actinomycetota</taxon>
        <taxon>Actinomycetes</taxon>
        <taxon>Mycobacteriales</taxon>
        <taxon>Mycobacteriaceae</taxon>
        <taxon>Mycobacterium</taxon>
    </lineage>
</organism>
<dbReference type="Pfam" id="PF00934">
    <property type="entry name" value="PE"/>
    <property type="match status" value="1"/>
</dbReference>
<dbReference type="Proteomes" id="UP000036334">
    <property type="component" value="Unassembled WGS sequence"/>
</dbReference>
<protein>
    <recommendedName>
        <fullName evidence="1">PE domain-containing protein</fullName>
    </recommendedName>
</protein>